<feature type="region of interest" description="Disordered" evidence="1">
    <location>
        <begin position="152"/>
        <end position="174"/>
    </location>
</feature>
<gene>
    <name evidence="2" type="ORF">BO80DRAFT_213109</name>
</gene>
<accession>A0A395GSD1</accession>
<dbReference type="EMBL" id="KZ824468">
    <property type="protein sequence ID" value="RAK96993.1"/>
    <property type="molecule type" value="Genomic_DNA"/>
</dbReference>
<feature type="compositionally biased region" description="Basic and acidic residues" evidence="1">
    <location>
        <begin position="10"/>
        <end position="26"/>
    </location>
</feature>
<dbReference type="GeneID" id="37219190"/>
<feature type="region of interest" description="Disordered" evidence="1">
    <location>
        <begin position="1"/>
        <end position="53"/>
    </location>
</feature>
<dbReference type="Proteomes" id="UP000249402">
    <property type="component" value="Unassembled WGS sequence"/>
</dbReference>
<evidence type="ECO:0000313" key="3">
    <source>
        <dbReference type="Proteomes" id="UP000249402"/>
    </source>
</evidence>
<sequence>MNRKMKKVMRTTDRQRREGGFQRRPTEAASVQRWQERDEGKRKGDSRRVAAPCPIGPVSETSALFLFGVARLRHLSGVAQASPTEGLILLPSIPRLVSHRRQHPLPRESPGENEPPVSVPEGASRLPVCDTVYRCPRKTATLTGSRQPLLPIIGHEHQPDTPDNPLIGSEQMLT</sequence>
<feature type="compositionally biased region" description="Basic and acidic residues" evidence="1">
    <location>
        <begin position="34"/>
        <end position="48"/>
    </location>
</feature>
<reference evidence="2 3" key="1">
    <citation type="submission" date="2018-02" db="EMBL/GenBank/DDBJ databases">
        <title>The genomes of Aspergillus section Nigri reveals drivers in fungal speciation.</title>
        <authorList>
            <consortium name="DOE Joint Genome Institute"/>
            <person name="Vesth T.C."/>
            <person name="Nybo J."/>
            <person name="Theobald S."/>
            <person name="Brandl J."/>
            <person name="Frisvad J.C."/>
            <person name="Nielsen K.F."/>
            <person name="Lyhne E.K."/>
            <person name="Kogle M.E."/>
            <person name="Kuo A."/>
            <person name="Riley R."/>
            <person name="Clum A."/>
            <person name="Nolan M."/>
            <person name="Lipzen A."/>
            <person name="Salamov A."/>
            <person name="Henrissat B."/>
            <person name="Wiebenga A."/>
            <person name="De vries R.P."/>
            <person name="Grigoriev I.V."/>
            <person name="Mortensen U.H."/>
            <person name="Andersen M.R."/>
            <person name="Baker S.E."/>
        </authorList>
    </citation>
    <scope>NUCLEOTIDE SEQUENCE [LARGE SCALE GENOMIC DNA]</scope>
    <source>
        <strain evidence="2 3">CBS 121593</strain>
    </source>
</reference>
<dbReference type="RefSeq" id="XP_025571321.1">
    <property type="nucleotide sequence ID" value="XM_025714325.1"/>
</dbReference>
<evidence type="ECO:0000256" key="1">
    <source>
        <dbReference type="SAM" id="MobiDB-lite"/>
    </source>
</evidence>
<evidence type="ECO:0000313" key="2">
    <source>
        <dbReference type="EMBL" id="RAK96993.1"/>
    </source>
</evidence>
<organism evidence="2 3">
    <name type="scientific">Aspergillus ibericus CBS 121593</name>
    <dbReference type="NCBI Taxonomy" id="1448316"/>
    <lineage>
        <taxon>Eukaryota</taxon>
        <taxon>Fungi</taxon>
        <taxon>Dikarya</taxon>
        <taxon>Ascomycota</taxon>
        <taxon>Pezizomycotina</taxon>
        <taxon>Eurotiomycetes</taxon>
        <taxon>Eurotiomycetidae</taxon>
        <taxon>Eurotiales</taxon>
        <taxon>Aspergillaceae</taxon>
        <taxon>Aspergillus</taxon>
        <taxon>Aspergillus subgen. Circumdati</taxon>
    </lineage>
</organism>
<keyword evidence="3" id="KW-1185">Reference proteome</keyword>
<protein>
    <submittedName>
        <fullName evidence="2">Uncharacterized protein</fullName>
    </submittedName>
</protein>
<dbReference type="VEuPathDB" id="FungiDB:BO80DRAFT_213109"/>
<name>A0A395GSD1_9EURO</name>
<dbReference type="AlphaFoldDB" id="A0A395GSD1"/>
<feature type="region of interest" description="Disordered" evidence="1">
    <location>
        <begin position="100"/>
        <end position="123"/>
    </location>
</feature>
<proteinExistence type="predicted"/>